<comment type="caution">
    <text evidence="2">The sequence shown here is derived from an EMBL/GenBank/DDBJ whole genome shotgun (WGS) entry which is preliminary data.</text>
</comment>
<dbReference type="SUPFAM" id="SSF48452">
    <property type="entry name" value="TPR-like"/>
    <property type="match status" value="1"/>
</dbReference>
<gene>
    <name evidence="2" type="ORF">VNI00_007672</name>
</gene>
<sequence>MIQRQLRVIACCRRRQAFITLRGTSNTNTRIASNIPKPRTYATTARTAIEDFYRPKRRTFGPWFIGFMGVGAAMAAYGGYVLYETLTMWPPEVRSDLRNALTAKFKGDLDLSERYFHRAWLTIQTLPISSLGSLPYLKLTGVAVSLADVLEIANKPEQAYEICVQALDILQSEDVKDQLGGQERLRGVAIAAKLGELAEELHKPAEEEEKWKVWAVEEVLRVVKAESGNEGQAGQINLPMMALPKWITKADVGAPLEALGAFYGRTGRLDYAMPLYLQAISLLIPPAPKKASVEDRCRGAQLMGSLSELLMRGPPSPERLHQAEAWASQALAVITKARGEAGGTKIDTCEMAYAMALFNVAAFKEMANDKSTARNLYKEGLAQSRAVGMQEGIVEASEALKRLDSENTTPKDKS</sequence>
<accession>A0AAW0D243</accession>
<name>A0AAW0D243_9AGAR</name>
<keyword evidence="1" id="KW-0472">Membrane</keyword>
<dbReference type="PANTHER" id="PTHR28142">
    <property type="entry name" value="MITOCHONDRIAL INNER MEMBRANE I-AAA PROTEASE SUPERCOMPLEX SUBUNIT MGR3-RELATED"/>
    <property type="match status" value="1"/>
</dbReference>
<evidence type="ECO:0000256" key="1">
    <source>
        <dbReference type="SAM" id="Phobius"/>
    </source>
</evidence>
<dbReference type="Proteomes" id="UP001383192">
    <property type="component" value="Unassembled WGS sequence"/>
</dbReference>
<dbReference type="InterPro" id="IPR040201">
    <property type="entry name" value="Mrg3-like"/>
</dbReference>
<dbReference type="Gene3D" id="1.25.40.10">
    <property type="entry name" value="Tetratricopeptide repeat domain"/>
    <property type="match status" value="1"/>
</dbReference>
<reference evidence="2 3" key="1">
    <citation type="submission" date="2024-01" db="EMBL/GenBank/DDBJ databases">
        <title>A draft genome for a cacao thread blight-causing isolate of Paramarasmius palmivorus.</title>
        <authorList>
            <person name="Baruah I.K."/>
            <person name="Bukari Y."/>
            <person name="Amoako-Attah I."/>
            <person name="Meinhardt L.W."/>
            <person name="Bailey B.A."/>
            <person name="Cohen S.P."/>
        </authorList>
    </citation>
    <scope>NUCLEOTIDE SEQUENCE [LARGE SCALE GENOMIC DNA]</scope>
    <source>
        <strain evidence="2 3">GH-12</strain>
    </source>
</reference>
<dbReference type="PANTHER" id="PTHR28142:SF1">
    <property type="entry name" value="MITOCHONDRIAL INNER MEMBRANE I-AAA PROTEASE SUPERCOMPLEX SUBUNIT MGR3-RELATED"/>
    <property type="match status" value="1"/>
</dbReference>
<keyword evidence="1" id="KW-0812">Transmembrane</keyword>
<dbReference type="AlphaFoldDB" id="A0AAW0D243"/>
<feature type="transmembrane region" description="Helical" evidence="1">
    <location>
        <begin position="63"/>
        <end position="83"/>
    </location>
</feature>
<evidence type="ECO:0000313" key="3">
    <source>
        <dbReference type="Proteomes" id="UP001383192"/>
    </source>
</evidence>
<evidence type="ECO:0000313" key="2">
    <source>
        <dbReference type="EMBL" id="KAK7045419.1"/>
    </source>
</evidence>
<organism evidence="2 3">
    <name type="scientific">Paramarasmius palmivorus</name>
    <dbReference type="NCBI Taxonomy" id="297713"/>
    <lineage>
        <taxon>Eukaryota</taxon>
        <taxon>Fungi</taxon>
        <taxon>Dikarya</taxon>
        <taxon>Basidiomycota</taxon>
        <taxon>Agaricomycotina</taxon>
        <taxon>Agaricomycetes</taxon>
        <taxon>Agaricomycetidae</taxon>
        <taxon>Agaricales</taxon>
        <taxon>Marasmiineae</taxon>
        <taxon>Marasmiaceae</taxon>
        <taxon>Paramarasmius</taxon>
    </lineage>
</organism>
<keyword evidence="3" id="KW-1185">Reference proteome</keyword>
<keyword evidence="1" id="KW-1133">Transmembrane helix</keyword>
<dbReference type="InterPro" id="IPR011990">
    <property type="entry name" value="TPR-like_helical_dom_sf"/>
</dbReference>
<dbReference type="EMBL" id="JAYKXP010000025">
    <property type="protein sequence ID" value="KAK7045419.1"/>
    <property type="molecule type" value="Genomic_DNA"/>
</dbReference>
<protein>
    <submittedName>
        <fullName evidence="2">Uncharacterized protein</fullName>
    </submittedName>
</protein>
<proteinExistence type="predicted"/>